<dbReference type="AlphaFoldDB" id="A0A846RMF7"/>
<dbReference type="SUPFAM" id="SSF109854">
    <property type="entry name" value="DinB/YfiT-like putative metalloenzymes"/>
    <property type="match status" value="1"/>
</dbReference>
<accession>A0A846RMF7</accession>
<protein>
    <submittedName>
        <fullName evidence="2">Uncharacterized protein (TIGR03083 family)</fullName>
    </submittedName>
</protein>
<sequence length="259" mass="28840">MTTQTATVGTRENPRRIVLERVTAMRLARDEYARVADAVVGLAPEQWSLPTDCPKWDVRELVAHICGMAAMAATPWETNRQLKAADKEVARTGVAQIDALTGLQVSERASKTPEELTAEMRSVGPKAARGRRLTPFFIRNRRLPEEQSMDGVSEWWTIGYLLDVVLTRDPWMHRIDLSRATGNELVLTADHDGVIVDDVVREWASRHGKPYRLTLTGPAGGTWSTDDDGEHLELDAIEFCRILSGRAPGEGLLKTKVPF</sequence>
<dbReference type="EMBL" id="JAATJL010000001">
    <property type="protein sequence ID" value="NJC21494.1"/>
    <property type="molecule type" value="Genomic_DNA"/>
</dbReference>
<reference evidence="2 3" key="1">
    <citation type="submission" date="2020-03" db="EMBL/GenBank/DDBJ databases">
        <title>Sequencing the genomes of 1000 actinobacteria strains.</title>
        <authorList>
            <person name="Klenk H.-P."/>
        </authorList>
    </citation>
    <scope>NUCLEOTIDE SEQUENCE [LARGE SCALE GENOMIC DNA]</scope>
    <source>
        <strain evidence="2 3">DSM 16403</strain>
    </source>
</reference>
<gene>
    <name evidence="2" type="ORF">BJ994_000570</name>
</gene>
<comment type="caution">
    <text evidence="2">The sequence shown here is derived from an EMBL/GenBank/DDBJ whole genome shotgun (WGS) entry which is preliminary data.</text>
</comment>
<dbReference type="InterPro" id="IPR024344">
    <property type="entry name" value="MDMPI_metal-binding"/>
</dbReference>
<dbReference type="RefSeq" id="WP_209066538.1">
    <property type="nucleotide sequence ID" value="NZ_JAATJL010000001.1"/>
</dbReference>
<name>A0A846RMF7_9MICC</name>
<dbReference type="GO" id="GO:0046872">
    <property type="term" value="F:metal ion binding"/>
    <property type="evidence" value="ECO:0007669"/>
    <property type="project" value="InterPro"/>
</dbReference>
<dbReference type="InterPro" id="IPR017517">
    <property type="entry name" value="Maleyloyr_isom"/>
</dbReference>
<dbReference type="Proteomes" id="UP000547458">
    <property type="component" value="Unassembled WGS sequence"/>
</dbReference>
<feature type="domain" description="Mycothiol-dependent maleylpyruvate isomerase metal-binding" evidence="1">
    <location>
        <begin position="29"/>
        <end position="177"/>
    </location>
</feature>
<dbReference type="InterPro" id="IPR034660">
    <property type="entry name" value="DinB/YfiT-like"/>
</dbReference>
<dbReference type="Gene3D" id="1.20.120.450">
    <property type="entry name" value="dinb family like domain"/>
    <property type="match status" value="1"/>
</dbReference>
<evidence type="ECO:0000259" key="1">
    <source>
        <dbReference type="Pfam" id="PF11716"/>
    </source>
</evidence>
<proteinExistence type="predicted"/>
<organism evidence="2 3">
    <name type="scientific">Arthrobacter pigmenti</name>
    <dbReference type="NCBI Taxonomy" id="271432"/>
    <lineage>
        <taxon>Bacteria</taxon>
        <taxon>Bacillati</taxon>
        <taxon>Actinomycetota</taxon>
        <taxon>Actinomycetes</taxon>
        <taxon>Micrococcales</taxon>
        <taxon>Micrococcaceae</taxon>
        <taxon>Arthrobacter</taxon>
    </lineage>
</organism>
<dbReference type="Pfam" id="PF11716">
    <property type="entry name" value="MDMPI_N"/>
    <property type="match status" value="1"/>
</dbReference>
<keyword evidence="3" id="KW-1185">Reference proteome</keyword>
<dbReference type="NCBIfam" id="TIGR03083">
    <property type="entry name" value="maleylpyruvate isomerase family mycothiol-dependent enzyme"/>
    <property type="match status" value="1"/>
</dbReference>
<evidence type="ECO:0000313" key="3">
    <source>
        <dbReference type="Proteomes" id="UP000547458"/>
    </source>
</evidence>
<evidence type="ECO:0000313" key="2">
    <source>
        <dbReference type="EMBL" id="NJC21494.1"/>
    </source>
</evidence>